<evidence type="ECO:0000259" key="10">
    <source>
        <dbReference type="PROSITE" id="PS50878"/>
    </source>
</evidence>
<keyword evidence="9" id="KW-1133">Transmembrane helix</keyword>
<name>A0A8K1FZ01_9PASS</name>
<reference evidence="11" key="1">
    <citation type="submission" date="2019-04" db="EMBL/GenBank/DDBJ databases">
        <title>Genome assembly of Zosterops borbonicus 15179.</title>
        <authorList>
            <person name="Leroy T."/>
            <person name="Anselmetti Y."/>
            <person name="Tilak M.-K."/>
            <person name="Nabholz B."/>
        </authorList>
    </citation>
    <scope>NUCLEOTIDE SEQUENCE</scope>
    <source>
        <strain evidence="11">HGM_15179</strain>
        <tissue evidence="11">Muscle</tissue>
    </source>
</reference>
<keyword evidence="5" id="KW-0540">Nuclease</keyword>
<feature type="domain" description="Reverse transcriptase" evidence="10">
    <location>
        <begin position="1"/>
        <end position="149"/>
    </location>
</feature>
<sequence length="434" mass="49149">MQAMGALQPGLPAPTMIPQGWSIVVIDLKDCFFTILLHPQDTQCFAFTVPSTNQMAPTKRYEWVILPQGMQNPPCMCQLFVDWALQPIRQQLSDALIYHYMDDTLIATKSPLPKTKIDWLISQLEHQGLKVVPEKIQRSAPWKYLGWLITDAQIRPQKITLHDNISTLHAAQKLFGDLQLVRTIVGITNDDLQLFLPWLRGSDADSLRVSIVIEWVFLPVQSKYRVMSRTDTFAVLIRKGRNRIVEVDGREPADISIPTRDEDLEWLLRHSVALQEALLGFAGVASAQALTQLRTLACWTSKQINITSNLLSELAVDVETVHHAVLQNRAAIDFFLLAQGHGCEEFEGMCCMNLSDHSRSIYEQLNQLRRNMGQIVVVDSPFDKWISSFGFTGWIKDLIRFGTILLIIIIAVLIVVPCVLKYMRSAISRAFDSV</sequence>
<dbReference type="EC" id="3.1.26.4" evidence="2"/>
<evidence type="ECO:0000256" key="1">
    <source>
        <dbReference type="ARBA" id="ARBA00010879"/>
    </source>
</evidence>
<keyword evidence="3" id="KW-0808">Transferase</keyword>
<evidence type="ECO:0000256" key="3">
    <source>
        <dbReference type="ARBA" id="ARBA00022679"/>
    </source>
</evidence>
<evidence type="ECO:0000256" key="7">
    <source>
        <dbReference type="ARBA" id="ARBA00022801"/>
    </source>
</evidence>
<dbReference type="SUPFAM" id="SSF58069">
    <property type="entry name" value="Virus ectodomain"/>
    <property type="match status" value="1"/>
</dbReference>
<evidence type="ECO:0000313" key="12">
    <source>
        <dbReference type="Proteomes" id="UP000796761"/>
    </source>
</evidence>
<dbReference type="AlphaFoldDB" id="A0A8K1FZ01"/>
<comment type="similarity">
    <text evidence="1">Belongs to the beta type-B retroviral polymerase family. HERV class-II K(HML-2) pol subfamily.</text>
</comment>
<dbReference type="Gene3D" id="1.10.287.210">
    <property type="match status" value="1"/>
</dbReference>
<feature type="transmembrane region" description="Helical" evidence="9">
    <location>
        <begin position="398"/>
        <end position="420"/>
    </location>
</feature>
<dbReference type="InterPro" id="IPR000477">
    <property type="entry name" value="RT_dom"/>
</dbReference>
<dbReference type="InterPro" id="IPR018154">
    <property type="entry name" value="TLV/ENV_coat_polyprotein"/>
</dbReference>
<keyword evidence="12" id="KW-1185">Reference proteome</keyword>
<organism evidence="11 12">
    <name type="scientific">Zosterops borbonicus</name>
    <dbReference type="NCBI Taxonomy" id="364589"/>
    <lineage>
        <taxon>Eukaryota</taxon>
        <taxon>Metazoa</taxon>
        <taxon>Chordata</taxon>
        <taxon>Craniata</taxon>
        <taxon>Vertebrata</taxon>
        <taxon>Euteleostomi</taxon>
        <taxon>Archelosauria</taxon>
        <taxon>Archosauria</taxon>
        <taxon>Dinosauria</taxon>
        <taxon>Saurischia</taxon>
        <taxon>Theropoda</taxon>
        <taxon>Coelurosauria</taxon>
        <taxon>Aves</taxon>
        <taxon>Neognathae</taxon>
        <taxon>Neoaves</taxon>
        <taxon>Telluraves</taxon>
        <taxon>Australaves</taxon>
        <taxon>Passeriformes</taxon>
        <taxon>Sylvioidea</taxon>
        <taxon>Zosteropidae</taxon>
        <taxon>Zosterops</taxon>
    </lineage>
</organism>
<keyword evidence="9" id="KW-0812">Transmembrane</keyword>
<evidence type="ECO:0000256" key="5">
    <source>
        <dbReference type="ARBA" id="ARBA00022722"/>
    </source>
</evidence>
<dbReference type="PROSITE" id="PS50878">
    <property type="entry name" value="RT_POL"/>
    <property type="match status" value="1"/>
</dbReference>
<evidence type="ECO:0000313" key="11">
    <source>
        <dbReference type="EMBL" id="TRZ08652.1"/>
    </source>
</evidence>
<keyword evidence="9" id="KW-0472">Membrane</keyword>
<gene>
    <name evidence="11" type="ORF">HGM15179_018458</name>
</gene>
<evidence type="ECO:0000256" key="4">
    <source>
        <dbReference type="ARBA" id="ARBA00022695"/>
    </source>
</evidence>
<dbReference type="EMBL" id="SWJQ01001279">
    <property type="protein sequence ID" value="TRZ08652.1"/>
    <property type="molecule type" value="Genomic_DNA"/>
</dbReference>
<evidence type="ECO:0000256" key="2">
    <source>
        <dbReference type="ARBA" id="ARBA00012180"/>
    </source>
</evidence>
<dbReference type="InterPro" id="IPR043502">
    <property type="entry name" value="DNA/RNA_pol_sf"/>
</dbReference>
<protein>
    <recommendedName>
        <fullName evidence="2">ribonuclease H</fullName>
        <ecNumber evidence="2">3.1.26.4</ecNumber>
    </recommendedName>
</protein>
<dbReference type="GO" id="GO:0003964">
    <property type="term" value="F:RNA-directed DNA polymerase activity"/>
    <property type="evidence" value="ECO:0007669"/>
    <property type="project" value="UniProtKB-KW"/>
</dbReference>
<dbReference type="PANTHER" id="PTHR41694">
    <property type="entry name" value="ENDOGENOUS RETROVIRUS GROUP K MEMBER POL PROTEIN"/>
    <property type="match status" value="1"/>
</dbReference>
<dbReference type="Gene3D" id="3.30.70.270">
    <property type="match status" value="3"/>
</dbReference>
<dbReference type="OrthoDB" id="6773263at2759"/>
<keyword evidence="8" id="KW-0695">RNA-directed DNA polymerase</keyword>
<dbReference type="InterPro" id="IPR043128">
    <property type="entry name" value="Rev_trsase/Diguanyl_cyclase"/>
</dbReference>
<dbReference type="GO" id="GO:0035613">
    <property type="term" value="F:RNA stem-loop binding"/>
    <property type="evidence" value="ECO:0007669"/>
    <property type="project" value="TreeGrafter"/>
</dbReference>
<dbReference type="GO" id="GO:0004523">
    <property type="term" value="F:RNA-DNA hybrid ribonuclease activity"/>
    <property type="evidence" value="ECO:0007669"/>
    <property type="project" value="UniProtKB-EC"/>
</dbReference>
<accession>A0A8K1FZ01</accession>
<dbReference type="Pfam" id="PF00078">
    <property type="entry name" value="RVT_1"/>
    <property type="match status" value="1"/>
</dbReference>
<keyword evidence="4" id="KW-0548">Nucleotidyltransferase</keyword>
<proteinExistence type="inferred from homology"/>
<dbReference type="Pfam" id="PF00429">
    <property type="entry name" value="TLV_coat"/>
    <property type="match status" value="1"/>
</dbReference>
<evidence type="ECO:0000256" key="8">
    <source>
        <dbReference type="ARBA" id="ARBA00022918"/>
    </source>
</evidence>
<dbReference type="SUPFAM" id="SSF56672">
    <property type="entry name" value="DNA/RNA polymerases"/>
    <property type="match status" value="1"/>
</dbReference>
<dbReference type="Proteomes" id="UP000796761">
    <property type="component" value="Unassembled WGS sequence"/>
</dbReference>
<comment type="caution">
    <text evidence="11">The sequence shown here is derived from an EMBL/GenBank/DDBJ whole genome shotgun (WGS) entry which is preliminary data.</text>
</comment>
<dbReference type="PANTHER" id="PTHR41694:SF3">
    <property type="entry name" value="RNA-DIRECTED DNA POLYMERASE-RELATED"/>
    <property type="match status" value="1"/>
</dbReference>
<evidence type="ECO:0000256" key="6">
    <source>
        <dbReference type="ARBA" id="ARBA00022759"/>
    </source>
</evidence>
<evidence type="ECO:0000256" key="9">
    <source>
        <dbReference type="SAM" id="Phobius"/>
    </source>
</evidence>
<keyword evidence="7" id="KW-0378">Hydrolase</keyword>
<keyword evidence="6" id="KW-0255">Endonuclease</keyword>